<organism evidence="3 4">
    <name type="scientific">Segatella copri</name>
    <dbReference type="NCBI Taxonomy" id="165179"/>
    <lineage>
        <taxon>Bacteria</taxon>
        <taxon>Pseudomonadati</taxon>
        <taxon>Bacteroidota</taxon>
        <taxon>Bacteroidia</taxon>
        <taxon>Bacteroidales</taxon>
        <taxon>Prevotellaceae</taxon>
        <taxon>Segatella</taxon>
    </lineage>
</organism>
<dbReference type="RefSeq" id="WP_217326180.1">
    <property type="nucleotide sequence ID" value="NZ_CP134814.1"/>
</dbReference>
<evidence type="ECO:0000313" key="1">
    <source>
        <dbReference type="EMBL" id="MBV3407452.1"/>
    </source>
</evidence>
<reference evidence="3" key="3">
    <citation type="submission" date="2022-07" db="EMBL/GenBank/DDBJ databases">
        <title>Prevotella copri.</title>
        <authorList>
            <person name="Yang C."/>
        </authorList>
    </citation>
    <scope>NUCLEOTIDE SEQUENCE</scope>
    <source>
        <strain evidence="3">HF88</strain>
    </source>
</reference>
<dbReference type="Proteomes" id="UP001196316">
    <property type="component" value="Unassembled WGS sequence"/>
</dbReference>
<gene>
    <name evidence="1" type="ORF">KSW80_03355</name>
    <name evidence="2" type="ORF">LYY06_15250</name>
    <name evidence="3" type="ORF">NND11_06530</name>
</gene>
<reference evidence="2" key="2">
    <citation type="submission" date="2021-12" db="EMBL/GenBank/DDBJ databases">
        <authorList>
            <person name="Lv X."/>
        </authorList>
    </citation>
    <scope>NUCLEOTIDE SEQUENCE</scope>
    <source>
        <strain evidence="2">HF2106</strain>
    </source>
</reference>
<comment type="caution">
    <text evidence="3">The sequence shown here is derived from an EMBL/GenBank/DDBJ whole genome shotgun (WGS) entry which is preliminary data.</text>
</comment>
<dbReference type="EMBL" id="JAJTVO010000043">
    <property type="protein sequence ID" value="MCE4123574.1"/>
    <property type="molecule type" value="Genomic_DNA"/>
</dbReference>
<protein>
    <submittedName>
        <fullName evidence="3">Uncharacterized protein</fullName>
    </submittedName>
</protein>
<name>A0AAP2HTD6_9BACT</name>
<evidence type="ECO:0000313" key="3">
    <source>
        <dbReference type="EMBL" id="MCP9501211.1"/>
    </source>
</evidence>
<evidence type="ECO:0000313" key="4">
    <source>
        <dbReference type="Proteomes" id="UP001206014"/>
    </source>
</evidence>
<dbReference type="EMBL" id="JANDXR010000006">
    <property type="protein sequence ID" value="MCP9501211.1"/>
    <property type="molecule type" value="Genomic_DNA"/>
</dbReference>
<accession>A0AAP2HTD6</accession>
<reference evidence="1" key="1">
    <citation type="submission" date="2021-06" db="EMBL/GenBank/DDBJ databases">
        <title>Collection of gut derived symbiotic bacterial strains cultured from healthy donors.</title>
        <authorList>
            <person name="Lin H."/>
            <person name="Littmann E."/>
            <person name="Pamer E.G."/>
        </authorList>
    </citation>
    <scope>NUCLEOTIDE SEQUENCE</scope>
    <source>
        <strain evidence="1">MSK.21.60</strain>
    </source>
</reference>
<dbReference type="Proteomes" id="UP001200307">
    <property type="component" value="Unassembled WGS sequence"/>
</dbReference>
<evidence type="ECO:0000313" key="2">
    <source>
        <dbReference type="EMBL" id="MCE4123574.1"/>
    </source>
</evidence>
<dbReference type="Proteomes" id="UP001206014">
    <property type="component" value="Unassembled WGS sequence"/>
</dbReference>
<sequence>MKRLYIPTSTFNFNNILSSESVSPKAFYGQRGFGYSRWMTIPENGIENVTLLYEKPFVFSRPKSDVEDHPMLIELQTDIDFHPTNVDGVYYCDYTIYLDPWNTSFIFFDENALRTTLSMSDSSLETKLVNLYRKKIFVRDFSNMHPTPQIKVEVELNTKSISYDITVNKMKGLLYGYYIGALLSTSKEWVRRYSILSEIKDLFSSIASSEDKMPTMAQKTKLEAMIYDIQKESPALAGLDKYCRSDINLNQLIDKLKGNGWTCADLVDQTRIMDSIMGIDNGQYAFDWLEREEQKLCVQAQKTPKLISVKNEEIVVANNQLHKLKNSYLKEEDEALLKILVNEIFVSKNYNGKISTFKAEISDTITQRAKDMLGEKWADSELKQQLNQVRHYVRGQEASFDWDYMLIASLASVLSKGNEWGSLLSFMRRKQISDYRIAYAIYGELHGFANMTRDFTDHLYGLSDKSYIAAVYKEIYGQLFGDSAQLLELEPYSSQKGSLGNTQMASWKEEVLQIWETLNRQKNRKELLGELKETLEQVNTIDSLIGSLFKKDFWSKATKLQTALKKRLGVKKKVKRESCDKVESGDLFATTNSVSSLGVSKRSNDEYFSLDPKAWDYMKDYIPQSYQAKIHEDFDWFIGEVRKEKNLRYKYYKEIDKLDNRQVINSFCNLKKKQAYYFSDSLRETLKNALLKRYGGK</sequence>
<dbReference type="AlphaFoldDB" id="A0AAP2HTD6"/>
<dbReference type="EMBL" id="JAHOEP010000006">
    <property type="protein sequence ID" value="MBV3407452.1"/>
    <property type="molecule type" value="Genomic_DNA"/>
</dbReference>
<proteinExistence type="predicted"/>